<protein>
    <submittedName>
        <fullName evidence="5">ABC-2 type transport system ATP-binding protein</fullName>
    </submittedName>
</protein>
<gene>
    <name evidence="5" type="ORF">SAMN05661003_1238</name>
</gene>
<keyword evidence="3 5" id="KW-0067">ATP-binding</keyword>
<dbReference type="Proteomes" id="UP000243205">
    <property type="component" value="Unassembled WGS sequence"/>
</dbReference>
<reference evidence="6" key="1">
    <citation type="submission" date="2016-10" db="EMBL/GenBank/DDBJ databases">
        <authorList>
            <person name="Varghese N."/>
            <person name="Submissions S."/>
        </authorList>
    </citation>
    <scope>NUCLEOTIDE SEQUENCE [LARGE SCALE GENOMIC DNA]</scope>
    <source>
        <strain evidence="6">DSM 8987</strain>
    </source>
</reference>
<dbReference type="Gene3D" id="3.40.50.300">
    <property type="entry name" value="P-loop containing nucleotide triphosphate hydrolases"/>
    <property type="match status" value="1"/>
</dbReference>
<sequence length="289" mass="31993">MKTPVILLQQVVKIFRDKRFRPVQALKGLTLEVEPGEVFGFLGPNGAGKSTTIKLLTGQIRPSGGRAQVFGLEVTNPLARARLGYLPENPAFYDFLTPREYLRLVGRIFSLSNGQLAQASNLVLEQLNLQAAADRPIRGFSKGMVQRLGLAQALLHDPELYILDEPMSGLDPVGRALVKQIILDLKKRGKTVFFSTHITSDVEMICDRFAILDKGELRALARVADIRNENSAEYLVETLAADGCERVEQCSGVGLSLRIESLLAAGYQLRSIVPSRRSLEDFFLDVIDR</sequence>
<evidence type="ECO:0000313" key="5">
    <source>
        <dbReference type="EMBL" id="SDE66585.1"/>
    </source>
</evidence>
<accession>A0A1G7ET17</accession>
<evidence type="ECO:0000313" key="6">
    <source>
        <dbReference type="Proteomes" id="UP000243205"/>
    </source>
</evidence>
<dbReference type="EMBL" id="FNAQ01000023">
    <property type="protein sequence ID" value="SDE66585.1"/>
    <property type="molecule type" value="Genomic_DNA"/>
</dbReference>
<dbReference type="InterPro" id="IPR003593">
    <property type="entry name" value="AAA+_ATPase"/>
</dbReference>
<feature type="domain" description="ABC transporter" evidence="4">
    <location>
        <begin position="6"/>
        <end position="239"/>
    </location>
</feature>
<dbReference type="InterPro" id="IPR003439">
    <property type="entry name" value="ABC_transporter-like_ATP-bd"/>
</dbReference>
<dbReference type="AlphaFoldDB" id="A0A1G7ET17"/>
<keyword evidence="1" id="KW-0813">Transport</keyword>
<dbReference type="CDD" id="cd03230">
    <property type="entry name" value="ABC_DR_subfamily_A"/>
    <property type="match status" value="1"/>
</dbReference>
<dbReference type="SUPFAM" id="SSF52540">
    <property type="entry name" value="P-loop containing nucleoside triphosphate hydrolases"/>
    <property type="match status" value="1"/>
</dbReference>
<evidence type="ECO:0000256" key="2">
    <source>
        <dbReference type="ARBA" id="ARBA00022741"/>
    </source>
</evidence>
<dbReference type="RefSeq" id="WP_092080534.1">
    <property type="nucleotide sequence ID" value="NZ_FNAQ01000023.1"/>
</dbReference>
<dbReference type="OrthoDB" id="9805130at2"/>
<dbReference type="GO" id="GO:0016887">
    <property type="term" value="F:ATP hydrolysis activity"/>
    <property type="evidence" value="ECO:0007669"/>
    <property type="project" value="InterPro"/>
</dbReference>
<name>A0A1G7ET17_9BACT</name>
<keyword evidence="6" id="KW-1185">Reference proteome</keyword>
<dbReference type="PROSITE" id="PS50893">
    <property type="entry name" value="ABC_TRANSPORTER_2"/>
    <property type="match status" value="1"/>
</dbReference>
<dbReference type="GO" id="GO:0005524">
    <property type="term" value="F:ATP binding"/>
    <property type="evidence" value="ECO:0007669"/>
    <property type="project" value="UniProtKB-KW"/>
</dbReference>
<dbReference type="PANTHER" id="PTHR42939:SF1">
    <property type="entry name" value="ABC TRANSPORTER ATP-BINDING PROTEIN ALBC-RELATED"/>
    <property type="match status" value="1"/>
</dbReference>
<evidence type="ECO:0000256" key="3">
    <source>
        <dbReference type="ARBA" id="ARBA00022840"/>
    </source>
</evidence>
<organism evidence="5 6">
    <name type="scientific">Desulfuromonas thiophila</name>
    <dbReference type="NCBI Taxonomy" id="57664"/>
    <lineage>
        <taxon>Bacteria</taxon>
        <taxon>Pseudomonadati</taxon>
        <taxon>Thermodesulfobacteriota</taxon>
        <taxon>Desulfuromonadia</taxon>
        <taxon>Desulfuromonadales</taxon>
        <taxon>Desulfuromonadaceae</taxon>
        <taxon>Desulfuromonas</taxon>
    </lineage>
</organism>
<dbReference type="SMART" id="SM00382">
    <property type="entry name" value="AAA"/>
    <property type="match status" value="1"/>
</dbReference>
<dbReference type="InterPro" id="IPR051782">
    <property type="entry name" value="ABC_Transporter_VariousFunc"/>
</dbReference>
<dbReference type="InterPro" id="IPR027417">
    <property type="entry name" value="P-loop_NTPase"/>
</dbReference>
<keyword evidence="2" id="KW-0547">Nucleotide-binding</keyword>
<dbReference type="Pfam" id="PF00005">
    <property type="entry name" value="ABC_tran"/>
    <property type="match status" value="1"/>
</dbReference>
<dbReference type="STRING" id="57664.SAMN05661003_1238"/>
<evidence type="ECO:0000256" key="1">
    <source>
        <dbReference type="ARBA" id="ARBA00022448"/>
    </source>
</evidence>
<dbReference type="PANTHER" id="PTHR42939">
    <property type="entry name" value="ABC TRANSPORTER ATP-BINDING PROTEIN ALBC-RELATED"/>
    <property type="match status" value="1"/>
</dbReference>
<evidence type="ECO:0000259" key="4">
    <source>
        <dbReference type="PROSITE" id="PS50893"/>
    </source>
</evidence>
<proteinExistence type="predicted"/>